<evidence type="ECO:0000313" key="6">
    <source>
        <dbReference type="EMBL" id="CAF0740240.1"/>
    </source>
</evidence>
<dbReference type="InterPro" id="IPR000340">
    <property type="entry name" value="Dual-sp_phosphatase_cat-dom"/>
</dbReference>
<dbReference type="OrthoDB" id="200924at2759"/>
<proteinExistence type="predicted"/>
<evidence type="ECO:0000313" key="7">
    <source>
        <dbReference type="EMBL" id="CAF0750166.1"/>
    </source>
</evidence>
<dbReference type="EMBL" id="CAJNOM010000004">
    <property type="protein sequence ID" value="CAF0750166.1"/>
    <property type="molecule type" value="Genomic_DNA"/>
</dbReference>
<dbReference type="EMBL" id="CAJNOI010000004">
    <property type="protein sequence ID" value="CAF0740240.1"/>
    <property type="molecule type" value="Genomic_DNA"/>
</dbReference>
<dbReference type="InterPro" id="IPR029021">
    <property type="entry name" value="Prot-tyrosine_phosphatase-like"/>
</dbReference>
<dbReference type="EMBL" id="CAJNOM010000001">
    <property type="protein sequence ID" value="CAF0731992.1"/>
    <property type="molecule type" value="Genomic_DNA"/>
</dbReference>
<dbReference type="Proteomes" id="UP000663877">
    <property type="component" value="Unassembled WGS sequence"/>
</dbReference>
<dbReference type="Gene3D" id="3.90.190.10">
    <property type="entry name" value="Protein tyrosine phosphatase superfamily"/>
    <property type="match status" value="1"/>
</dbReference>
<organism evidence="5 8">
    <name type="scientific">Adineta steineri</name>
    <dbReference type="NCBI Taxonomy" id="433720"/>
    <lineage>
        <taxon>Eukaryota</taxon>
        <taxon>Metazoa</taxon>
        <taxon>Spiralia</taxon>
        <taxon>Gnathifera</taxon>
        <taxon>Rotifera</taxon>
        <taxon>Eurotatoria</taxon>
        <taxon>Bdelloidea</taxon>
        <taxon>Adinetida</taxon>
        <taxon>Adinetidae</taxon>
        <taxon>Adineta</taxon>
    </lineage>
</organism>
<feature type="compositionally biased region" description="Low complexity" evidence="3">
    <location>
        <begin position="260"/>
        <end position="277"/>
    </location>
</feature>
<sequence length="366" mass="42276">MADFEYQQPQRFRITNKQRDEEKKRKSGSSGGIPDRWLDYIGVNSWVENTRFIAFKCPLKPEMQKHLIDERRFTLGDLVEQLDDKGKELGLIIDLTNTDRYYKATDIADAQIQYHKMMTPGHNQIPNETCYQQFATVVREFLEQNKNNDKLIGVHCTHGLNRTGYLIVRYMIENMNFQPDEALEAFNRARGHSMEKYTEDLLKRTSISANIQLNTSMLNSASINNNESLNNSPNGDQIQWPTLYSSVDSMSLDERRMKKQQQQQQRSQQTPSSTSMQNYNNQIEQSRPTSSASNRLGNNTVRPQGHGRSSYYQQNTNNNNFYRHTSVTPRILNSSYNDEQHSNQSPSTYFGSGSNVGRGRPMTSDH</sequence>
<dbReference type="GO" id="GO:0004651">
    <property type="term" value="F:polynucleotide 5'-phosphatase activity"/>
    <property type="evidence" value="ECO:0007669"/>
    <property type="project" value="TreeGrafter"/>
</dbReference>
<dbReference type="SMART" id="SM00404">
    <property type="entry name" value="PTPc_motif"/>
    <property type="match status" value="1"/>
</dbReference>
<dbReference type="SUPFAM" id="SSF52799">
    <property type="entry name" value="(Phosphotyrosine protein) phosphatases II"/>
    <property type="match status" value="1"/>
</dbReference>
<evidence type="ECO:0000256" key="3">
    <source>
        <dbReference type="SAM" id="MobiDB-lite"/>
    </source>
</evidence>
<feature type="compositionally biased region" description="Polar residues" evidence="3">
    <location>
        <begin position="278"/>
        <end position="302"/>
    </location>
</feature>
<dbReference type="InterPro" id="IPR003595">
    <property type="entry name" value="Tyr_Pase_cat"/>
</dbReference>
<dbReference type="SMART" id="SM00195">
    <property type="entry name" value="DSPc"/>
    <property type="match status" value="1"/>
</dbReference>
<feature type="region of interest" description="Disordered" evidence="3">
    <location>
        <begin position="253"/>
        <end position="322"/>
    </location>
</feature>
<dbReference type="InterPro" id="IPR051029">
    <property type="entry name" value="mRNA_Capping_Enz/RNA_Phosphat"/>
</dbReference>
<gene>
    <name evidence="6" type="ORF">BJG266_LOCUS1796</name>
    <name evidence="7" type="ORF">QVE165_LOCUS1445</name>
    <name evidence="5" type="ORF">QVE165_LOCUS337</name>
</gene>
<dbReference type="AlphaFoldDB" id="A0A813MZJ8"/>
<keyword evidence="1" id="KW-0378">Hydrolase</keyword>
<dbReference type="PROSITE" id="PS00383">
    <property type="entry name" value="TYR_PHOSPHATASE_1"/>
    <property type="match status" value="1"/>
</dbReference>
<evidence type="ECO:0000259" key="4">
    <source>
        <dbReference type="PROSITE" id="PS50056"/>
    </source>
</evidence>
<dbReference type="Pfam" id="PF00782">
    <property type="entry name" value="DSPc"/>
    <property type="match status" value="1"/>
</dbReference>
<name>A0A813MZJ8_9BILA</name>
<dbReference type="InterPro" id="IPR020422">
    <property type="entry name" value="TYR_PHOSPHATASE_DUAL_dom"/>
</dbReference>
<dbReference type="PROSITE" id="PS50056">
    <property type="entry name" value="TYR_PHOSPHATASE_2"/>
    <property type="match status" value="1"/>
</dbReference>
<evidence type="ECO:0000313" key="8">
    <source>
        <dbReference type="Proteomes" id="UP000663832"/>
    </source>
</evidence>
<reference evidence="5" key="1">
    <citation type="submission" date="2021-02" db="EMBL/GenBank/DDBJ databases">
        <authorList>
            <person name="Nowell W R."/>
        </authorList>
    </citation>
    <scope>NUCLEOTIDE SEQUENCE</scope>
</reference>
<feature type="region of interest" description="Disordered" evidence="3">
    <location>
        <begin position="335"/>
        <end position="366"/>
    </location>
</feature>
<feature type="region of interest" description="Disordered" evidence="3">
    <location>
        <begin position="1"/>
        <end position="31"/>
    </location>
</feature>
<protein>
    <recommendedName>
        <fullName evidence="4">Tyrosine specific protein phosphatases domain-containing protein</fullName>
    </recommendedName>
</protein>
<dbReference type="Proteomes" id="UP000663832">
    <property type="component" value="Unassembled WGS sequence"/>
</dbReference>
<feature type="compositionally biased region" description="Polar residues" evidence="3">
    <location>
        <begin position="335"/>
        <end position="355"/>
    </location>
</feature>
<evidence type="ECO:0000256" key="1">
    <source>
        <dbReference type="ARBA" id="ARBA00022801"/>
    </source>
</evidence>
<comment type="caution">
    <text evidence="5">The sequence shown here is derived from an EMBL/GenBank/DDBJ whole genome shotgun (WGS) entry which is preliminary data.</text>
</comment>
<evidence type="ECO:0000256" key="2">
    <source>
        <dbReference type="ARBA" id="ARBA00022912"/>
    </source>
</evidence>
<dbReference type="InterPro" id="IPR000387">
    <property type="entry name" value="Tyr_Pase_dom"/>
</dbReference>
<accession>A0A813MZJ8</accession>
<keyword evidence="2" id="KW-0904">Protein phosphatase</keyword>
<dbReference type="PANTHER" id="PTHR10367:SF9">
    <property type="entry name" value="DUAL-SPECIFICITY PHOSPHATASE 11 (RNA_RNP COMPLEX 1-INTERACTING)"/>
    <property type="match status" value="1"/>
</dbReference>
<evidence type="ECO:0000313" key="5">
    <source>
        <dbReference type="EMBL" id="CAF0731992.1"/>
    </source>
</evidence>
<dbReference type="PANTHER" id="PTHR10367">
    <property type="entry name" value="MRNA-CAPPING ENZYME"/>
    <property type="match status" value="1"/>
</dbReference>
<feature type="domain" description="Tyrosine specific protein phosphatases" evidence="4">
    <location>
        <begin position="132"/>
        <end position="201"/>
    </location>
</feature>
<dbReference type="InterPro" id="IPR016130">
    <property type="entry name" value="Tyr_Pase_AS"/>
</dbReference>
<dbReference type="GO" id="GO:0004721">
    <property type="term" value="F:phosphoprotein phosphatase activity"/>
    <property type="evidence" value="ECO:0007669"/>
    <property type="project" value="UniProtKB-KW"/>
</dbReference>
<keyword evidence="8" id="KW-1185">Reference proteome</keyword>